<dbReference type="VEuPathDB" id="ToxoDB:CSUI_004909"/>
<feature type="compositionally biased region" description="Polar residues" evidence="1">
    <location>
        <begin position="53"/>
        <end position="78"/>
    </location>
</feature>
<name>A0A2C6KZE3_9APIC</name>
<reference evidence="4 5" key="1">
    <citation type="journal article" date="2017" name="Int. J. Parasitol.">
        <title>The genome of the protozoan parasite Cystoisospora suis and a reverse vaccinology approach to identify vaccine candidates.</title>
        <authorList>
            <person name="Palmieri N."/>
            <person name="Shrestha A."/>
            <person name="Ruttkowski B."/>
            <person name="Beck T."/>
            <person name="Vogl C."/>
            <person name="Tomley F."/>
            <person name="Blake D.P."/>
            <person name="Joachim A."/>
        </authorList>
    </citation>
    <scope>NUCLEOTIDE SEQUENCE [LARGE SCALE GENOMIC DNA]</scope>
    <source>
        <strain evidence="4 5">Wien I</strain>
    </source>
</reference>
<dbReference type="AlphaFoldDB" id="A0A2C6KZE3"/>
<feature type="transmembrane region" description="Helical" evidence="2">
    <location>
        <begin position="689"/>
        <end position="711"/>
    </location>
</feature>
<keyword evidence="2 4" id="KW-0812">Transmembrane</keyword>
<feature type="compositionally biased region" description="Basic and acidic residues" evidence="1">
    <location>
        <begin position="79"/>
        <end position="88"/>
    </location>
</feature>
<dbReference type="OrthoDB" id="333698at2759"/>
<feature type="chain" id="PRO_5013039083" evidence="3">
    <location>
        <begin position="31"/>
        <end position="798"/>
    </location>
</feature>
<protein>
    <submittedName>
        <fullName evidence="4">Transmembrane protein</fullName>
    </submittedName>
</protein>
<accession>A0A2C6KZE3</accession>
<dbReference type="GeneID" id="94428301"/>
<keyword evidence="2" id="KW-0472">Membrane</keyword>
<evidence type="ECO:0000313" key="4">
    <source>
        <dbReference type="EMBL" id="PHJ21252.1"/>
    </source>
</evidence>
<keyword evidence="2" id="KW-1133">Transmembrane helix</keyword>
<feature type="transmembrane region" description="Helical" evidence="2">
    <location>
        <begin position="717"/>
        <end position="738"/>
    </location>
</feature>
<feature type="signal peptide" evidence="3">
    <location>
        <begin position="1"/>
        <end position="30"/>
    </location>
</feature>
<comment type="caution">
    <text evidence="4">The sequence shown here is derived from an EMBL/GenBank/DDBJ whole genome shotgun (WGS) entry which is preliminary data.</text>
</comment>
<sequence>MEGLHRKSLLSRLALLLLFLSPSYSPFAASQTDPAFLPHDYASDLPTATRSFLQSGLSSQRPEYSITPSQTPLVVSSRANEELGERGDGALPGSQRRLSMGDDDVFEAEPPRNPPPAGGDGTSLPTSSSVSPEGRGDPFDPADYSSLFADTTPPGGSPPGLFEYFLGGNGEELLKCASWKAPEKWGRLTRSFCRRFRRRPHIHRVCEEAAEQLVTALSFHTLGGPNPVPDVLKKLTLRVTHPLVYSGGLLATIPNTRDLFLAAATGDARIFRDKLKGRSCEITRILEKFERKTTRERRRARGSEYKTRSSRVREASRLVLLLEHDPTADGMMIGLLVNLIDMSKCRGNRLPREVSIQAGGKSFQLKGIDLAQYALGAAISYAYFARDEDCGPTRSTPNCTTLKSVIQARELLSEQAGEILFSAASGRVLENYLQDRRGLPAVPEMRVQSETQYAMTMIRLQIMYGTKLAVSSQGKAVTILAFFARVKLVARIISKLGLLFNQTWRQYVGEASAPSPPDSLPEMNEAIQDLQEVSSAATIYCSTGRSGLENLAISSLKRILKEADRQQSRAAATAGASGGDSSTVSLVSLKQHSQLLMPRSEEGDHESEDYNTDLSSSPALNGKEYMSLVSFADKTPLLGGEADPGDSRRPSSSSSDSDGSGGRSSASSLLFERKRVKDKTWSRIKPMHILGAVMLLAVGVGATVGAVVGAILPLAVVLAIVSIFSFLGVSYFLMLVFTRRTVLRNVKKGAVWVTRAEERERQRRQQAEKRAQELLQRLEEQAQLDGSSSESETDSDTD</sequence>
<dbReference type="RefSeq" id="XP_067922936.1">
    <property type="nucleotide sequence ID" value="XM_068065090.1"/>
</dbReference>
<evidence type="ECO:0000256" key="2">
    <source>
        <dbReference type="SAM" id="Phobius"/>
    </source>
</evidence>
<feature type="compositionally biased region" description="Low complexity" evidence="1">
    <location>
        <begin position="781"/>
        <end position="790"/>
    </location>
</feature>
<feature type="region of interest" description="Disordered" evidence="1">
    <location>
        <begin position="53"/>
        <end position="155"/>
    </location>
</feature>
<feature type="region of interest" description="Disordered" evidence="1">
    <location>
        <begin position="779"/>
        <end position="798"/>
    </location>
</feature>
<gene>
    <name evidence="4" type="ORF">CSUI_004909</name>
</gene>
<proteinExistence type="predicted"/>
<feature type="region of interest" description="Disordered" evidence="1">
    <location>
        <begin position="595"/>
        <end position="618"/>
    </location>
</feature>
<organism evidence="4 5">
    <name type="scientific">Cystoisospora suis</name>
    <dbReference type="NCBI Taxonomy" id="483139"/>
    <lineage>
        <taxon>Eukaryota</taxon>
        <taxon>Sar</taxon>
        <taxon>Alveolata</taxon>
        <taxon>Apicomplexa</taxon>
        <taxon>Conoidasida</taxon>
        <taxon>Coccidia</taxon>
        <taxon>Eucoccidiorida</taxon>
        <taxon>Eimeriorina</taxon>
        <taxon>Sarcocystidae</taxon>
        <taxon>Cystoisospora</taxon>
    </lineage>
</organism>
<dbReference type="Proteomes" id="UP000221165">
    <property type="component" value="Unassembled WGS sequence"/>
</dbReference>
<evidence type="ECO:0000313" key="5">
    <source>
        <dbReference type="Proteomes" id="UP000221165"/>
    </source>
</evidence>
<keyword evidence="5" id="KW-1185">Reference proteome</keyword>
<feature type="region of interest" description="Disordered" evidence="1">
    <location>
        <begin position="639"/>
        <end position="667"/>
    </location>
</feature>
<evidence type="ECO:0000256" key="3">
    <source>
        <dbReference type="SAM" id="SignalP"/>
    </source>
</evidence>
<dbReference type="EMBL" id="MIGC01002347">
    <property type="protein sequence ID" value="PHJ21252.1"/>
    <property type="molecule type" value="Genomic_DNA"/>
</dbReference>
<evidence type="ECO:0000256" key="1">
    <source>
        <dbReference type="SAM" id="MobiDB-lite"/>
    </source>
</evidence>
<keyword evidence="3" id="KW-0732">Signal</keyword>
<feature type="compositionally biased region" description="Low complexity" evidence="1">
    <location>
        <begin position="650"/>
        <end position="667"/>
    </location>
</feature>